<feature type="signal peptide" evidence="1">
    <location>
        <begin position="1"/>
        <end position="20"/>
    </location>
</feature>
<keyword evidence="3" id="KW-1185">Reference proteome</keyword>
<gene>
    <name evidence="2" type="ORF">GCM10011386_18800</name>
</gene>
<evidence type="ECO:0000256" key="1">
    <source>
        <dbReference type="SAM" id="SignalP"/>
    </source>
</evidence>
<keyword evidence="1" id="KW-0732">Signal</keyword>
<sequence>MKYCYFLITLFLLAFTFACKKDNPETERIVKPKLTGAVEKGPFLKGSQISIVELSADLNPTGRIFKTEILSDLGHFEMNDLALVSPYVQVLVDGFYFNEVTGALSNSRITLGALVDISSQNTVNVNVITHLEQRRVKHLMKEGATFVQAKKQASSEILQAFYISEELDVTSDNVSLVDNNNNAASLLAISSALLNTVSSDAALTETLNSLAQQIESDGALSEADSERIKQSIRSLNMEYIADNVVTRYRDLGMEVEIPDFLDVIPIDEITEQDFFTTEEDFIVAYGAAVKSFYEYYQAFAVFEAAYAHTVDASTNPTYFEIAGHQFAPTNTPVFQLWVKAYGTVRMFSLLIQKGEGSQLTMANEIARYAHTHLGYLYWSMMTLWGDIPYLDPAQLDNLITPPRTRMIDILSYLTPSIEAAAQHIQAANNQYGISRSFPLAVLARLYLLEGNYIKAKQYAEDVIQSGLFSLSPDRWGGTENVYGYTLSADFLEELVNPDYRELINNSNTIQYVTYPEIVLTASEACLNLGEVDQAVGYLNQIRQSKGKSALASTDRAVIEQALLDEIKDELGKDGLCFSALKRNGKAEEVLDIPAYRELIPIPQQEMERNPTMTQNPGY</sequence>
<dbReference type="RefSeq" id="WP_188749925.1">
    <property type="nucleotide sequence ID" value="NZ_BMIK01000005.1"/>
</dbReference>
<organism evidence="2 3">
    <name type="scientific">Parapedobacter defluvii</name>
    <dbReference type="NCBI Taxonomy" id="2045106"/>
    <lineage>
        <taxon>Bacteria</taxon>
        <taxon>Pseudomonadati</taxon>
        <taxon>Bacteroidota</taxon>
        <taxon>Sphingobacteriia</taxon>
        <taxon>Sphingobacteriales</taxon>
        <taxon>Sphingobacteriaceae</taxon>
        <taxon>Parapedobacter</taxon>
    </lineage>
</organism>
<comment type="caution">
    <text evidence="2">The sequence shown here is derived from an EMBL/GenBank/DDBJ whole genome shotgun (WGS) entry which is preliminary data.</text>
</comment>
<protein>
    <recommendedName>
        <fullName evidence="4">RagB/SusD family nutrient uptake outer membrane protein</fullName>
    </recommendedName>
</protein>
<dbReference type="Gene3D" id="1.25.40.390">
    <property type="match status" value="2"/>
</dbReference>
<reference evidence="3" key="1">
    <citation type="journal article" date="2019" name="Int. J. Syst. Evol. Microbiol.">
        <title>The Global Catalogue of Microorganisms (GCM) 10K type strain sequencing project: providing services to taxonomists for standard genome sequencing and annotation.</title>
        <authorList>
            <consortium name="The Broad Institute Genomics Platform"/>
            <consortium name="The Broad Institute Genome Sequencing Center for Infectious Disease"/>
            <person name="Wu L."/>
            <person name="Ma J."/>
        </authorList>
    </citation>
    <scope>NUCLEOTIDE SEQUENCE [LARGE SCALE GENOMIC DNA]</scope>
    <source>
        <strain evidence="3">CGMCC 1.15342</strain>
    </source>
</reference>
<evidence type="ECO:0000313" key="2">
    <source>
        <dbReference type="EMBL" id="GGC26992.1"/>
    </source>
</evidence>
<evidence type="ECO:0000313" key="3">
    <source>
        <dbReference type="Proteomes" id="UP000597338"/>
    </source>
</evidence>
<name>A0ABQ1LN74_9SPHI</name>
<feature type="chain" id="PRO_5046967017" description="RagB/SusD family nutrient uptake outer membrane protein" evidence="1">
    <location>
        <begin position="21"/>
        <end position="618"/>
    </location>
</feature>
<dbReference type="Proteomes" id="UP000597338">
    <property type="component" value="Unassembled WGS sequence"/>
</dbReference>
<evidence type="ECO:0008006" key="4">
    <source>
        <dbReference type="Google" id="ProtNLM"/>
    </source>
</evidence>
<dbReference type="SUPFAM" id="SSF48452">
    <property type="entry name" value="TPR-like"/>
    <property type="match status" value="1"/>
</dbReference>
<proteinExistence type="predicted"/>
<dbReference type="EMBL" id="BMIK01000005">
    <property type="protein sequence ID" value="GGC26992.1"/>
    <property type="molecule type" value="Genomic_DNA"/>
</dbReference>
<dbReference type="InterPro" id="IPR011990">
    <property type="entry name" value="TPR-like_helical_dom_sf"/>
</dbReference>
<accession>A0ABQ1LN74</accession>
<dbReference type="PROSITE" id="PS51257">
    <property type="entry name" value="PROKAR_LIPOPROTEIN"/>
    <property type="match status" value="1"/>
</dbReference>